<evidence type="ECO:0000313" key="2">
    <source>
        <dbReference type="Proteomes" id="UP000019335"/>
    </source>
</evidence>
<dbReference type="Proteomes" id="UP000019335">
    <property type="component" value="Chromosome 7"/>
</dbReference>
<dbReference type="Gene3D" id="3.40.50.450">
    <property type="match status" value="1"/>
</dbReference>
<dbReference type="InterPro" id="IPR031100">
    <property type="entry name" value="LOG_fam"/>
</dbReference>
<dbReference type="InterPro" id="IPR052341">
    <property type="entry name" value="LOG_family_nucleotidases"/>
</dbReference>
<dbReference type="PANTHER" id="PTHR43393:SF3">
    <property type="entry name" value="LYSINE DECARBOXYLASE-LIKE PROTEIN"/>
    <property type="match status" value="1"/>
</dbReference>
<protein>
    <submittedName>
        <fullName evidence="1">Cytokinin riboside 5'-monophosphate phosphoribohydrolase LOG</fullName>
    </submittedName>
</protein>
<keyword evidence="1" id="KW-0378">Hydrolase</keyword>
<gene>
    <name evidence="1" type="ORF">Naga_100192g5</name>
</gene>
<proteinExistence type="predicted"/>
<dbReference type="GO" id="GO:0005829">
    <property type="term" value="C:cytosol"/>
    <property type="evidence" value="ECO:0007669"/>
    <property type="project" value="TreeGrafter"/>
</dbReference>
<dbReference type="OrthoDB" id="414463at2759"/>
<dbReference type="Pfam" id="PF03641">
    <property type="entry name" value="Lysine_decarbox"/>
    <property type="match status" value="1"/>
</dbReference>
<dbReference type="AlphaFoldDB" id="W7U367"/>
<organism evidence="1 2">
    <name type="scientific">Nannochloropsis gaditana</name>
    <dbReference type="NCBI Taxonomy" id="72520"/>
    <lineage>
        <taxon>Eukaryota</taxon>
        <taxon>Sar</taxon>
        <taxon>Stramenopiles</taxon>
        <taxon>Ochrophyta</taxon>
        <taxon>Eustigmatophyceae</taxon>
        <taxon>Eustigmatales</taxon>
        <taxon>Monodopsidaceae</taxon>
        <taxon>Nannochloropsis</taxon>
    </lineage>
</organism>
<sequence>MASPAPEKKYTMAVKAYKNPDFLNSGHARFIRVMCEYEETMYRLKAYGVKSTILFFGSARAKSREQYDHRMGELVEALAGAVTEQEQKDAEAAIATLRKTEWLTEYFDKVTELSKRLTDWSLQSEHKLAQARTYTGVTRYHLKTRGPVPHQSYSIIDEDVKEHPEQSIYITTGGGPGFMEAANKGASEVPGALTIGMGITLPFEDGLNPYVSEELAFEFHYFFTRKFWMVYHCQALVVAPGGMGTLDELFEVLTLKQTGKVQPDMPVVLFGKEFWKSIISWDALADYGVISQKDVSGLFFADTVDEAFDYLLSRLTKAPLNDIFKEFDGDKQAMDNTESVVA</sequence>
<dbReference type="SUPFAM" id="SSF102405">
    <property type="entry name" value="MCP/YpsA-like"/>
    <property type="match status" value="1"/>
</dbReference>
<comment type="caution">
    <text evidence="1">The sequence shown here is derived from an EMBL/GenBank/DDBJ whole genome shotgun (WGS) entry which is preliminary data.</text>
</comment>
<keyword evidence="2" id="KW-1185">Reference proteome</keyword>
<evidence type="ECO:0000313" key="1">
    <source>
        <dbReference type="EMBL" id="EWM27321.1"/>
    </source>
</evidence>
<accession>W7U367</accession>
<dbReference type="GO" id="GO:0016787">
    <property type="term" value="F:hydrolase activity"/>
    <property type="evidence" value="ECO:0007669"/>
    <property type="project" value="UniProtKB-KW"/>
</dbReference>
<reference evidence="1 2" key="1">
    <citation type="journal article" date="2014" name="Mol. Plant">
        <title>Chromosome Scale Genome Assembly and Transcriptome Profiling of Nannochloropsis gaditana in Nitrogen Depletion.</title>
        <authorList>
            <person name="Corteggiani Carpinelli E."/>
            <person name="Telatin A."/>
            <person name="Vitulo N."/>
            <person name="Forcato C."/>
            <person name="D'Angelo M."/>
            <person name="Schiavon R."/>
            <person name="Vezzi A."/>
            <person name="Giacometti G.M."/>
            <person name="Morosinotto T."/>
            <person name="Valle G."/>
        </authorList>
    </citation>
    <scope>NUCLEOTIDE SEQUENCE [LARGE SCALE GENOMIC DNA]</scope>
    <source>
        <strain evidence="1 2">B-31</strain>
    </source>
</reference>
<dbReference type="PANTHER" id="PTHR43393">
    <property type="entry name" value="CYTOKININ RIBOSIDE 5'-MONOPHOSPHATE PHOSPHORIBOHYDROLASE"/>
    <property type="match status" value="1"/>
</dbReference>
<dbReference type="EMBL" id="AZIL01000497">
    <property type="protein sequence ID" value="EWM27321.1"/>
    <property type="molecule type" value="Genomic_DNA"/>
</dbReference>
<name>W7U367_9STRA</name>